<evidence type="ECO:0000313" key="15">
    <source>
        <dbReference type="EMBL" id="MBP3964768.1"/>
    </source>
</evidence>
<dbReference type="PANTHER" id="PTHR45453:SF3">
    <property type="entry name" value="HISTIDINE KINASE"/>
    <property type="match status" value="1"/>
</dbReference>
<dbReference type="SUPFAM" id="SSF158472">
    <property type="entry name" value="HAMP domain-like"/>
    <property type="match status" value="1"/>
</dbReference>
<sequence length="604" mass="68765">MRIGIVTKLFLLTAALCMLILAVIYVGQTIFFKDYYANRKVNDLRAKLATFKTAYMDARGNSLAIQSLEQDFYRTNNVTITSLDHDGSFKHVNDFYLEIKLLKALTKEEREMRIKVPLYALMSMEEAVSGQALVKIGDQLIVLGIKSTSMFIPIVLQHPSGELLYANEPFKRKVFWNIDSHKIELSKNSFSSSREKFASLFGVVTDIKVPQAGGSSDAIYYSNALFLEQINAFQEKLLFEDLQLTDSLLIQDYEQNNVKYKLFIQPVHYDNGTTNYIFAMASLQPVDEAVQMMKDYYVYIVVFVIVLILIAALYFSLKIARPLLRINQTTQKIANLDFSESLPVRSRDEIGDLSRNINQLSATLHSYIGKLREDIEREKQLENTRKEFIAGVSHELKTPLSVMKSCISILKDGVAAHKKDHYFEAMENEVDKMDHLIVDMLELAKYESGTYKMRQDVFAIDKSIESICEQLAPGMAAKQLRLTVLLVPALVAANQHRIEQVITNFMTNAIRYTPDEHEIIVSTVEEGNQIVVCVENKGARIPEEQLDKVWDRFYRGDAARQRSEGGTGLGLAISKNILELHGVEYGARNTRDGVAFYFRLNKNR</sequence>
<comment type="catalytic activity">
    <reaction evidence="1">
        <text>ATP + protein L-histidine = ADP + protein N-phospho-L-histidine.</text>
        <dbReference type="EC" id="2.7.13.3"/>
    </reaction>
</comment>
<gene>
    <name evidence="15" type="ORF">I8J30_18775</name>
</gene>
<accession>A0ABS5CFX4</accession>
<keyword evidence="8" id="KW-0418">Kinase</keyword>
<dbReference type="SUPFAM" id="SSF47384">
    <property type="entry name" value="Homodimeric domain of signal transducing histidine kinase"/>
    <property type="match status" value="1"/>
</dbReference>
<dbReference type="Proteomes" id="UP000673394">
    <property type="component" value="Unassembled WGS sequence"/>
</dbReference>
<evidence type="ECO:0000256" key="1">
    <source>
        <dbReference type="ARBA" id="ARBA00000085"/>
    </source>
</evidence>
<evidence type="ECO:0000256" key="8">
    <source>
        <dbReference type="ARBA" id="ARBA00022777"/>
    </source>
</evidence>
<protein>
    <recommendedName>
        <fullName evidence="3">histidine kinase</fullName>
        <ecNumber evidence="3">2.7.13.3</ecNumber>
    </recommendedName>
</protein>
<evidence type="ECO:0000256" key="5">
    <source>
        <dbReference type="ARBA" id="ARBA00022553"/>
    </source>
</evidence>
<proteinExistence type="predicted"/>
<dbReference type="InterPro" id="IPR036890">
    <property type="entry name" value="HATPase_C_sf"/>
</dbReference>
<evidence type="ECO:0000256" key="4">
    <source>
        <dbReference type="ARBA" id="ARBA00022475"/>
    </source>
</evidence>
<evidence type="ECO:0000256" key="9">
    <source>
        <dbReference type="ARBA" id="ARBA00022840"/>
    </source>
</evidence>
<dbReference type="Pfam" id="PF00672">
    <property type="entry name" value="HAMP"/>
    <property type="match status" value="1"/>
</dbReference>
<dbReference type="InterPro" id="IPR003661">
    <property type="entry name" value="HisK_dim/P_dom"/>
</dbReference>
<name>A0ABS5CFX4_9BACL</name>
<dbReference type="CDD" id="cd06225">
    <property type="entry name" value="HAMP"/>
    <property type="match status" value="1"/>
</dbReference>
<dbReference type="Pfam" id="PF00512">
    <property type="entry name" value="HisKA"/>
    <property type="match status" value="1"/>
</dbReference>
<keyword evidence="16" id="KW-1185">Reference proteome</keyword>
<keyword evidence="12" id="KW-0812">Transmembrane</keyword>
<keyword evidence="4" id="KW-1003">Cell membrane</keyword>
<dbReference type="InterPro" id="IPR003660">
    <property type="entry name" value="HAMP_dom"/>
</dbReference>
<evidence type="ECO:0000313" key="16">
    <source>
        <dbReference type="Proteomes" id="UP000673394"/>
    </source>
</evidence>
<reference evidence="15 16" key="1">
    <citation type="submission" date="2021-04" db="EMBL/GenBank/DDBJ databases">
        <title>Paenibacillus sp. DLE-14 whole genome sequence.</title>
        <authorList>
            <person name="Ham Y.J."/>
        </authorList>
    </citation>
    <scope>NUCLEOTIDE SEQUENCE [LARGE SCALE GENOMIC DNA]</scope>
    <source>
        <strain evidence="15 16">DLE-14</strain>
    </source>
</reference>
<organism evidence="15 16">
    <name type="scientific">Paenibacillus lignilyticus</name>
    <dbReference type="NCBI Taxonomy" id="1172615"/>
    <lineage>
        <taxon>Bacteria</taxon>
        <taxon>Bacillati</taxon>
        <taxon>Bacillota</taxon>
        <taxon>Bacilli</taxon>
        <taxon>Bacillales</taxon>
        <taxon>Paenibacillaceae</taxon>
        <taxon>Paenibacillus</taxon>
    </lineage>
</organism>
<keyword evidence="5" id="KW-0597">Phosphoprotein</keyword>
<feature type="domain" description="HAMP" evidence="14">
    <location>
        <begin position="317"/>
        <end position="369"/>
    </location>
</feature>
<keyword evidence="10" id="KW-0902">Two-component regulatory system</keyword>
<dbReference type="Gene3D" id="6.10.340.10">
    <property type="match status" value="1"/>
</dbReference>
<dbReference type="SMART" id="SM00387">
    <property type="entry name" value="HATPase_c"/>
    <property type="match status" value="1"/>
</dbReference>
<dbReference type="InterPro" id="IPR036097">
    <property type="entry name" value="HisK_dim/P_sf"/>
</dbReference>
<keyword evidence="12" id="KW-1133">Transmembrane helix</keyword>
<dbReference type="EC" id="2.7.13.3" evidence="3"/>
<feature type="transmembrane region" description="Helical" evidence="12">
    <location>
        <begin position="9"/>
        <end position="32"/>
    </location>
</feature>
<dbReference type="Pfam" id="PF02518">
    <property type="entry name" value="HATPase_c"/>
    <property type="match status" value="1"/>
</dbReference>
<dbReference type="Gene3D" id="1.10.287.130">
    <property type="match status" value="1"/>
</dbReference>
<evidence type="ECO:0000259" key="14">
    <source>
        <dbReference type="PROSITE" id="PS50885"/>
    </source>
</evidence>
<evidence type="ECO:0000256" key="7">
    <source>
        <dbReference type="ARBA" id="ARBA00022741"/>
    </source>
</evidence>
<dbReference type="InterPro" id="IPR003594">
    <property type="entry name" value="HATPase_dom"/>
</dbReference>
<feature type="domain" description="Histidine kinase" evidence="13">
    <location>
        <begin position="391"/>
        <end position="604"/>
    </location>
</feature>
<evidence type="ECO:0000256" key="2">
    <source>
        <dbReference type="ARBA" id="ARBA00004651"/>
    </source>
</evidence>
<dbReference type="SMART" id="SM00388">
    <property type="entry name" value="HisKA"/>
    <property type="match status" value="1"/>
</dbReference>
<evidence type="ECO:0000256" key="11">
    <source>
        <dbReference type="ARBA" id="ARBA00023136"/>
    </source>
</evidence>
<dbReference type="PROSITE" id="PS50885">
    <property type="entry name" value="HAMP"/>
    <property type="match status" value="1"/>
</dbReference>
<comment type="caution">
    <text evidence="15">The sequence shown here is derived from an EMBL/GenBank/DDBJ whole genome shotgun (WGS) entry which is preliminary data.</text>
</comment>
<evidence type="ECO:0000256" key="3">
    <source>
        <dbReference type="ARBA" id="ARBA00012438"/>
    </source>
</evidence>
<evidence type="ECO:0000256" key="10">
    <source>
        <dbReference type="ARBA" id="ARBA00023012"/>
    </source>
</evidence>
<evidence type="ECO:0000259" key="13">
    <source>
        <dbReference type="PROSITE" id="PS50109"/>
    </source>
</evidence>
<evidence type="ECO:0000256" key="6">
    <source>
        <dbReference type="ARBA" id="ARBA00022679"/>
    </source>
</evidence>
<comment type="subcellular location">
    <subcellularLocation>
        <location evidence="2">Cell membrane</location>
        <topology evidence="2">Multi-pass membrane protein</topology>
    </subcellularLocation>
</comment>
<evidence type="ECO:0000256" key="12">
    <source>
        <dbReference type="SAM" id="Phobius"/>
    </source>
</evidence>
<dbReference type="InterPro" id="IPR005467">
    <property type="entry name" value="His_kinase_dom"/>
</dbReference>
<dbReference type="Gene3D" id="3.30.565.10">
    <property type="entry name" value="Histidine kinase-like ATPase, C-terminal domain"/>
    <property type="match status" value="1"/>
</dbReference>
<dbReference type="CDD" id="cd00082">
    <property type="entry name" value="HisKA"/>
    <property type="match status" value="1"/>
</dbReference>
<dbReference type="InterPro" id="IPR050351">
    <property type="entry name" value="BphY/WalK/GraS-like"/>
</dbReference>
<dbReference type="SUPFAM" id="SSF55874">
    <property type="entry name" value="ATPase domain of HSP90 chaperone/DNA topoisomerase II/histidine kinase"/>
    <property type="match status" value="1"/>
</dbReference>
<dbReference type="PRINTS" id="PR00344">
    <property type="entry name" value="BCTRLSENSOR"/>
</dbReference>
<dbReference type="RefSeq" id="WP_210660656.1">
    <property type="nucleotide sequence ID" value="NZ_JAGKSP010000007.1"/>
</dbReference>
<dbReference type="PANTHER" id="PTHR45453">
    <property type="entry name" value="PHOSPHATE REGULON SENSOR PROTEIN PHOR"/>
    <property type="match status" value="1"/>
</dbReference>
<keyword evidence="7" id="KW-0547">Nucleotide-binding</keyword>
<dbReference type="SMART" id="SM00304">
    <property type="entry name" value="HAMP"/>
    <property type="match status" value="1"/>
</dbReference>
<keyword evidence="11 12" id="KW-0472">Membrane</keyword>
<feature type="transmembrane region" description="Helical" evidence="12">
    <location>
        <begin position="296"/>
        <end position="317"/>
    </location>
</feature>
<dbReference type="InterPro" id="IPR004358">
    <property type="entry name" value="Sig_transdc_His_kin-like_C"/>
</dbReference>
<dbReference type="PROSITE" id="PS50109">
    <property type="entry name" value="HIS_KIN"/>
    <property type="match status" value="1"/>
</dbReference>
<dbReference type="EMBL" id="JAGKSP010000007">
    <property type="protein sequence ID" value="MBP3964768.1"/>
    <property type="molecule type" value="Genomic_DNA"/>
</dbReference>
<keyword evidence="9" id="KW-0067">ATP-binding</keyword>
<keyword evidence="6" id="KW-0808">Transferase</keyword>